<evidence type="ECO:0000313" key="7">
    <source>
        <dbReference type="EMBL" id="OXA37028.1"/>
    </source>
</evidence>
<dbReference type="Gene3D" id="3.30.160.60">
    <property type="entry name" value="Classic Zinc Finger"/>
    <property type="match status" value="1"/>
</dbReference>
<proteinExistence type="predicted"/>
<reference evidence="7 8" key="1">
    <citation type="submission" date="2015-12" db="EMBL/GenBank/DDBJ databases">
        <title>The genome of Folsomia candida.</title>
        <authorList>
            <person name="Faddeeva A."/>
            <person name="Derks M.F."/>
            <person name="Anvar Y."/>
            <person name="Smit S."/>
            <person name="Van Straalen N."/>
            <person name="Roelofs D."/>
        </authorList>
    </citation>
    <scope>NUCLEOTIDE SEQUENCE [LARGE SCALE GENOMIC DNA]</scope>
    <source>
        <strain evidence="7 8">VU population</strain>
        <tissue evidence="7">Whole body</tissue>
    </source>
</reference>
<keyword evidence="1" id="KW-0479">Metal-binding</keyword>
<organism evidence="7 8">
    <name type="scientific">Folsomia candida</name>
    <name type="common">Springtail</name>
    <dbReference type="NCBI Taxonomy" id="158441"/>
    <lineage>
        <taxon>Eukaryota</taxon>
        <taxon>Metazoa</taxon>
        <taxon>Ecdysozoa</taxon>
        <taxon>Arthropoda</taxon>
        <taxon>Hexapoda</taxon>
        <taxon>Collembola</taxon>
        <taxon>Entomobryomorpha</taxon>
        <taxon>Isotomoidea</taxon>
        <taxon>Isotomidae</taxon>
        <taxon>Proisotominae</taxon>
        <taxon>Folsomia</taxon>
    </lineage>
</organism>
<evidence type="ECO:0000313" key="8">
    <source>
        <dbReference type="Proteomes" id="UP000198287"/>
    </source>
</evidence>
<dbReference type="PROSITE" id="PS50157">
    <property type="entry name" value="ZINC_FINGER_C2H2_2"/>
    <property type="match status" value="1"/>
</dbReference>
<name>A0A226CWY7_FOLCA</name>
<comment type="caution">
    <text evidence="7">The sequence shown here is derived from an EMBL/GenBank/DDBJ whole genome shotgun (WGS) entry which is preliminary data.</text>
</comment>
<dbReference type="AlphaFoldDB" id="A0A226CWY7"/>
<accession>A0A226CWY7</accession>
<dbReference type="SUPFAM" id="SSF57667">
    <property type="entry name" value="beta-beta-alpha zinc fingers"/>
    <property type="match status" value="1"/>
</dbReference>
<dbReference type="InterPro" id="IPR013087">
    <property type="entry name" value="Znf_C2H2_type"/>
</dbReference>
<evidence type="ECO:0000256" key="2">
    <source>
        <dbReference type="ARBA" id="ARBA00022771"/>
    </source>
</evidence>
<evidence type="ECO:0000256" key="1">
    <source>
        <dbReference type="ARBA" id="ARBA00022723"/>
    </source>
</evidence>
<evidence type="ECO:0000256" key="5">
    <source>
        <dbReference type="SAM" id="Coils"/>
    </source>
</evidence>
<keyword evidence="3" id="KW-0862">Zinc</keyword>
<protein>
    <submittedName>
        <fullName evidence="7">RE1-silencing transcription factor</fullName>
    </submittedName>
</protein>
<evidence type="ECO:0000256" key="3">
    <source>
        <dbReference type="ARBA" id="ARBA00022833"/>
    </source>
</evidence>
<keyword evidence="2 4" id="KW-0863">Zinc-finger</keyword>
<keyword evidence="8" id="KW-1185">Reference proteome</keyword>
<feature type="coiled-coil region" evidence="5">
    <location>
        <begin position="309"/>
        <end position="336"/>
    </location>
</feature>
<dbReference type="OrthoDB" id="5305647at2759"/>
<dbReference type="GO" id="GO:0008270">
    <property type="term" value="F:zinc ion binding"/>
    <property type="evidence" value="ECO:0007669"/>
    <property type="project" value="UniProtKB-KW"/>
</dbReference>
<sequence>MDNFLTIDDVPAGQPIFWFEGTGLIGFRTKEQVMKMKTDEYQIHTLIGLKWKDSMMRTREITYGLTWLKNKAEAVKTAIRHAKLRTDFDPLKPGKGCSLADTINPEYEPDENDFIDIAVFGDCDKTIMQIKEYLRERFDAPGSFKGTPAAICLQNVWGVLDPLIKKYNLEVDLPPIRVKRSEKPRIKKKVKVNKPSHDKHGQRLKFCPHCPYSSYNNLNRHLSTHSGIKPFQCSKCPKAFFGSHELQRHAKSCGKVTRRKIGFRKLLDKRQNIRSTEIVPPKPAEIICNFNISLPDSSDDSEEEELTDVRNLQQKVREQKEIIKDLRAEINNLKSSRP</sequence>
<dbReference type="EMBL" id="LNIX01000066">
    <property type="protein sequence ID" value="OXA37028.1"/>
    <property type="molecule type" value="Genomic_DNA"/>
</dbReference>
<dbReference type="GO" id="GO:0000981">
    <property type="term" value="F:DNA-binding transcription factor activity, RNA polymerase II-specific"/>
    <property type="evidence" value="ECO:0007669"/>
    <property type="project" value="TreeGrafter"/>
</dbReference>
<dbReference type="PANTHER" id="PTHR23235:SF120">
    <property type="entry name" value="KRUPPEL-LIKE FACTOR 15"/>
    <property type="match status" value="1"/>
</dbReference>
<evidence type="ECO:0000256" key="4">
    <source>
        <dbReference type="PROSITE-ProRule" id="PRU00042"/>
    </source>
</evidence>
<feature type="domain" description="C2H2-type" evidence="6">
    <location>
        <begin position="231"/>
        <end position="251"/>
    </location>
</feature>
<dbReference type="InterPro" id="IPR036236">
    <property type="entry name" value="Znf_C2H2_sf"/>
</dbReference>
<dbReference type="PANTHER" id="PTHR23235">
    <property type="entry name" value="KRUEPPEL-LIKE TRANSCRIPTION FACTOR"/>
    <property type="match status" value="1"/>
</dbReference>
<evidence type="ECO:0000259" key="6">
    <source>
        <dbReference type="PROSITE" id="PS50157"/>
    </source>
</evidence>
<gene>
    <name evidence="7" type="ORF">Fcan01_28194</name>
</gene>
<dbReference type="Proteomes" id="UP000198287">
    <property type="component" value="Unassembled WGS sequence"/>
</dbReference>
<keyword evidence="5" id="KW-0175">Coiled coil</keyword>
<dbReference type="GO" id="GO:0000978">
    <property type="term" value="F:RNA polymerase II cis-regulatory region sequence-specific DNA binding"/>
    <property type="evidence" value="ECO:0007669"/>
    <property type="project" value="TreeGrafter"/>
</dbReference>